<reference evidence="2" key="1">
    <citation type="journal article" date="2024" name="Front. Bioeng. Biotechnol.">
        <title>Genome-scale model development and genomic sequencing of the oleaginous clade Lipomyces.</title>
        <authorList>
            <person name="Czajka J.J."/>
            <person name="Han Y."/>
            <person name="Kim J."/>
            <person name="Mondo S.J."/>
            <person name="Hofstad B.A."/>
            <person name="Robles A."/>
            <person name="Haridas S."/>
            <person name="Riley R."/>
            <person name="LaButti K."/>
            <person name="Pangilinan J."/>
            <person name="Andreopoulos W."/>
            <person name="Lipzen A."/>
            <person name="Yan J."/>
            <person name="Wang M."/>
            <person name="Ng V."/>
            <person name="Grigoriev I.V."/>
            <person name="Spatafora J.W."/>
            <person name="Magnuson J.K."/>
            <person name="Baker S.E."/>
            <person name="Pomraning K.R."/>
        </authorList>
    </citation>
    <scope>NUCLEOTIDE SEQUENCE [LARGE SCALE GENOMIC DNA]</scope>
    <source>
        <strain evidence="2">CBS 7786</strain>
    </source>
</reference>
<organism evidence="1 2">
    <name type="scientific">Lipomyces kononenkoae</name>
    <name type="common">Yeast</name>
    <dbReference type="NCBI Taxonomy" id="34357"/>
    <lineage>
        <taxon>Eukaryota</taxon>
        <taxon>Fungi</taxon>
        <taxon>Dikarya</taxon>
        <taxon>Ascomycota</taxon>
        <taxon>Saccharomycotina</taxon>
        <taxon>Lipomycetes</taxon>
        <taxon>Lipomycetales</taxon>
        <taxon>Lipomycetaceae</taxon>
        <taxon>Lipomyces</taxon>
    </lineage>
</organism>
<sequence length="498" mass="53245">MSSSNTPTGLTQADLLIFDDLLSRPSAAPNRSGPPAQQSAPGPDWFSILTNGNQLGSTPQSSSQDHGDTNSIVSISPNPVNPPPAATTVRFSNYDLPKNLFTVPVQESIPPPQLTSASATSGTSGNGQDDEDFGEFTGTQPDTAMTLVANSSLKPLQPVSSSSVPVVPKPVVSTSVTSKSPSTVSQASNRPIRASDSSPRQPASRRQEGSAPIRSPPRGSLPQHRQETVPPGAAGYGGVYAQQLRFGQHLTHGPNGMAHLSESVLNGHPGVSGQQQSRSRQIPPNGNSHPPSPQKPTTAISRALLDTSGEFASWHDEAGTTISRQAIVSSPPPTAAVPKPEFLLPLFESNLFPLPLPLFQELAPLPFPLKRRVLSHPKTRKFFGGLLAGVQVAVRICAGRKRRGGRFEADREARQIAREWKILRERIAGVGMRELPVIDASFIFREYAGDISDLCLVCGVARHEKVRGCTTESLWDMENGGHAACIKWWAHEKALLDS</sequence>
<dbReference type="EMBL" id="MU971370">
    <property type="protein sequence ID" value="KAK9237383.1"/>
    <property type="molecule type" value="Genomic_DNA"/>
</dbReference>
<dbReference type="Proteomes" id="UP001433508">
    <property type="component" value="Unassembled WGS sequence"/>
</dbReference>
<evidence type="ECO:0000313" key="2">
    <source>
        <dbReference type="Proteomes" id="UP001433508"/>
    </source>
</evidence>
<evidence type="ECO:0000313" key="1">
    <source>
        <dbReference type="EMBL" id="KAK9237383.1"/>
    </source>
</evidence>
<keyword evidence="2" id="KW-1185">Reference proteome</keyword>
<name>A0ACC3T0H0_LIPKO</name>
<comment type="caution">
    <text evidence="1">The sequence shown here is derived from an EMBL/GenBank/DDBJ whole genome shotgun (WGS) entry which is preliminary data.</text>
</comment>
<accession>A0ACC3T0H0</accession>
<proteinExistence type="predicted"/>
<protein>
    <submittedName>
        <fullName evidence="1">Uncharacterized protein</fullName>
    </submittedName>
</protein>
<gene>
    <name evidence="1" type="ORF">V1525DRAFT_404210</name>
</gene>